<evidence type="ECO:0000256" key="5">
    <source>
        <dbReference type="ARBA" id="ARBA00022723"/>
    </source>
</evidence>
<evidence type="ECO:0000256" key="1">
    <source>
        <dbReference type="ARBA" id="ARBA00005098"/>
    </source>
</evidence>
<proteinExistence type="inferred from homology"/>
<keyword evidence="4 10" id="KW-0056">Arginine metabolism</keyword>
<dbReference type="GO" id="GO:0004053">
    <property type="term" value="F:arginase activity"/>
    <property type="evidence" value="ECO:0007669"/>
    <property type="project" value="UniProtKB-EC"/>
</dbReference>
<evidence type="ECO:0000256" key="8">
    <source>
        <dbReference type="NCBIfam" id="TIGR01229"/>
    </source>
</evidence>
<evidence type="ECO:0000313" key="11">
    <source>
        <dbReference type="EMBL" id="MBP1918044.1"/>
    </source>
</evidence>
<evidence type="ECO:0000256" key="4">
    <source>
        <dbReference type="ARBA" id="ARBA00022503"/>
    </source>
</evidence>
<evidence type="ECO:0000256" key="10">
    <source>
        <dbReference type="RuleBase" id="RU361159"/>
    </source>
</evidence>
<organism evidence="11 12">
    <name type="scientific">Youngiibacter multivorans</name>
    <dbReference type="NCBI Taxonomy" id="937251"/>
    <lineage>
        <taxon>Bacteria</taxon>
        <taxon>Bacillati</taxon>
        <taxon>Bacillota</taxon>
        <taxon>Clostridia</taxon>
        <taxon>Eubacteriales</taxon>
        <taxon>Clostridiaceae</taxon>
        <taxon>Youngiibacter</taxon>
    </lineage>
</organism>
<keyword evidence="7 10" id="KW-0464">Manganese</keyword>
<dbReference type="Proteomes" id="UP001519271">
    <property type="component" value="Unassembled WGS sequence"/>
</dbReference>
<gene>
    <name evidence="11" type="ORF">J2Z34_000515</name>
</gene>
<reference evidence="11 12" key="1">
    <citation type="submission" date="2021-03" db="EMBL/GenBank/DDBJ databases">
        <title>Genomic Encyclopedia of Type Strains, Phase IV (KMG-IV): sequencing the most valuable type-strain genomes for metagenomic binning, comparative biology and taxonomic classification.</title>
        <authorList>
            <person name="Goeker M."/>
        </authorList>
    </citation>
    <scope>NUCLEOTIDE SEQUENCE [LARGE SCALE GENOMIC DNA]</scope>
    <source>
        <strain evidence="11 12">DSM 6139</strain>
    </source>
</reference>
<evidence type="ECO:0000313" key="12">
    <source>
        <dbReference type="Proteomes" id="UP001519271"/>
    </source>
</evidence>
<comment type="cofactor">
    <cofactor evidence="10">
        <name>Mn(2+)</name>
        <dbReference type="ChEBI" id="CHEBI:29035"/>
    </cofactor>
    <text evidence="10">Binds 2 manganese ions per subunit.</text>
</comment>
<sequence length="313" mass="34007">MDIDLIGVPMFYGCDREGVELGPDKLRELGLKELLENKGSNVRDKGNVVVPFASPDMKYVRSSKMKYLDEILTTAENLASEVEDSLKRGRLPLVIGGDHSLALGSLAGVAGALGNRHAVIWIDAHTDINTDQTSPSGNVHGMPLAAAMGVGPTVLLSVHGKEKKVLDRNVYVVGARSLDRGEEKLISDSRMTVYRIGDIHSSGMQAVIDDLLRRLRESRISDIHISYDIDSLDKSLVPGTGTPVRNGLKLEESAQLVEAIMDTGLVRSIDFVEYNPKLDKDGRTAESCLYMLDVFAGCLGRQTGRMDIGRTGS</sequence>
<dbReference type="EC" id="3.5.3.1" evidence="2 8"/>
<comment type="similarity">
    <text evidence="9 10">Belongs to the arginase family.</text>
</comment>
<evidence type="ECO:0000256" key="9">
    <source>
        <dbReference type="PROSITE-ProRule" id="PRU00742"/>
    </source>
</evidence>
<keyword evidence="5 10" id="KW-0479">Metal-binding</keyword>
<dbReference type="InterPro" id="IPR014033">
    <property type="entry name" value="Arginase"/>
</dbReference>
<dbReference type="CDD" id="cd09989">
    <property type="entry name" value="Arginase"/>
    <property type="match status" value="1"/>
</dbReference>
<keyword evidence="6 10" id="KW-0378">Hydrolase</keyword>
<dbReference type="EMBL" id="JAGGKC010000003">
    <property type="protein sequence ID" value="MBP1918044.1"/>
    <property type="molecule type" value="Genomic_DNA"/>
</dbReference>
<accession>A0ABS4G0G3</accession>
<dbReference type="SUPFAM" id="SSF52768">
    <property type="entry name" value="Arginase/deacetylase"/>
    <property type="match status" value="1"/>
</dbReference>
<dbReference type="InterPro" id="IPR006035">
    <property type="entry name" value="Ureohydrolase"/>
</dbReference>
<evidence type="ECO:0000256" key="2">
    <source>
        <dbReference type="ARBA" id="ARBA00012168"/>
    </source>
</evidence>
<dbReference type="Gene3D" id="3.40.800.10">
    <property type="entry name" value="Ureohydrolase domain"/>
    <property type="match status" value="1"/>
</dbReference>
<evidence type="ECO:0000256" key="7">
    <source>
        <dbReference type="ARBA" id="ARBA00023211"/>
    </source>
</evidence>
<evidence type="ECO:0000256" key="3">
    <source>
        <dbReference type="ARBA" id="ARBA00018123"/>
    </source>
</evidence>
<dbReference type="PANTHER" id="PTHR43782:SF3">
    <property type="entry name" value="ARGINASE"/>
    <property type="match status" value="1"/>
</dbReference>
<name>A0ABS4G0G3_9CLOT</name>
<dbReference type="PIRSF" id="PIRSF036979">
    <property type="entry name" value="Arginase"/>
    <property type="match status" value="1"/>
</dbReference>
<comment type="pathway">
    <text evidence="1">Nitrogen metabolism; urea cycle; L-ornithine and urea from L-arginine: step 1/1.</text>
</comment>
<keyword evidence="12" id="KW-1185">Reference proteome</keyword>
<dbReference type="PROSITE" id="PS51409">
    <property type="entry name" value="ARGINASE_2"/>
    <property type="match status" value="1"/>
</dbReference>
<dbReference type="InterPro" id="IPR023696">
    <property type="entry name" value="Ureohydrolase_dom_sf"/>
</dbReference>
<dbReference type="PANTHER" id="PTHR43782">
    <property type="entry name" value="ARGINASE"/>
    <property type="match status" value="1"/>
</dbReference>
<protein>
    <recommendedName>
        <fullName evidence="3 8">Arginase</fullName>
        <ecNumber evidence="2 8">3.5.3.1</ecNumber>
    </recommendedName>
</protein>
<dbReference type="PRINTS" id="PR00116">
    <property type="entry name" value="ARGINASE"/>
</dbReference>
<dbReference type="RefSeq" id="WP_209458292.1">
    <property type="nucleotide sequence ID" value="NZ_JAGGKC010000003.1"/>
</dbReference>
<comment type="caution">
    <text evidence="11">The sequence shown here is derived from an EMBL/GenBank/DDBJ whole genome shotgun (WGS) entry which is preliminary data.</text>
</comment>
<evidence type="ECO:0000256" key="6">
    <source>
        <dbReference type="ARBA" id="ARBA00022801"/>
    </source>
</evidence>
<comment type="catalytic activity">
    <reaction evidence="10">
        <text>L-arginine + H2O = urea + L-ornithine</text>
        <dbReference type="Rhea" id="RHEA:20569"/>
        <dbReference type="ChEBI" id="CHEBI:15377"/>
        <dbReference type="ChEBI" id="CHEBI:16199"/>
        <dbReference type="ChEBI" id="CHEBI:32682"/>
        <dbReference type="ChEBI" id="CHEBI:46911"/>
        <dbReference type="EC" id="3.5.3.1"/>
    </reaction>
</comment>
<dbReference type="NCBIfam" id="TIGR01229">
    <property type="entry name" value="rocF_arginase"/>
    <property type="match status" value="1"/>
</dbReference>
<dbReference type="Pfam" id="PF00491">
    <property type="entry name" value="Arginase"/>
    <property type="match status" value="1"/>
</dbReference>